<sequence>MSNIAIFQTGGKQYRVKQGDIVKVEKLNAEGKVEFDQVLMLDDKVGTPFVDGAKVVAEVVEQKRTDKVLVFKKKRRQNYRRTQGHRQYITVLKITEIKG</sequence>
<proteinExistence type="inferred from homology"/>
<evidence type="ECO:0000256" key="2">
    <source>
        <dbReference type="ARBA" id="ARBA00022980"/>
    </source>
</evidence>
<dbReference type="GO" id="GO:0005840">
    <property type="term" value="C:ribosome"/>
    <property type="evidence" value="ECO:0007669"/>
    <property type="project" value="UniProtKB-KW"/>
</dbReference>
<evidence type="ECO:0000256" key="4">
    <source>
        <dbReference type="HAMAP-Rule" id="MF_01363"/>
    </source>
</evidence>
<organism evidence="6 7">
    <name type="scientific">Candidatus Enterousia avicola</name>
    <dbReference type="NCBI Taxonomy" id="2840787"/>
    <lineage>
        <taxon>Bacteria</taxon>
        <taxon>Pseudomonadati</taxon>
        <taxon>Pseudomonadota</taxon>
        <taxon>Alphaproteobacteria</taxon>
        <taxon>Candidatus Enterousia</taxon>
    </lineage>
</organism>
<dbReference type="Pfam" id="PF00829">
    <property type="entry name" value="Ribosomal_L21p"/>
    <property type="match status" value="1"/>
</dbReference>
<dbReference type="InterPro" id="IPR036164">
    <property type="entry name" value="bL21-like_sf"/>
</dbReference>
<reference evidence="6" key="1">
    <citation type="submission" date="2020-10" db="EMBL/GenBank/DDBJ databases">
        <authorList>
            <person name="Gilroy R."/>
        </authorList>
    </citation>
    <scope>NUCLEOTIDE SEQUENCE</scope>
    <source>
        <strain evidence="6">CHK136-897</strain>
    </source>
</reference>
<keyword evidence="3 4" id="KW-0687">Ribonucleoprotein</keyword>
<dbReference type="Proteomes" id="UP000824142">
    <property type="component" value="Unassembled WGS sequence"/>
</dbReference>
<dbReference type="PANTHER" id="PTHR21349:SF0">
    <property type="entry name" value="LARGE RIBOSOMAL SUBUNIT PROTEIN BL21M"/>
    <property type="match status" value="1"/>
</dbReference>
<dbReference type="GO" id="GO:0019843">
    <property type="term" value="F:rRNA binding"/>
    <property type="evidence" value="ECO:0007669"/>
    <property type="project" value="UniProtKB-UniRule"/>
</dbReference>
<protein>
    <recommendedName>
        <fullName evidence="4">Large ribosomal subunit protein bL21</fullName>
    </recommendedName>
</protein>
<gene>
    <name evidence="4 6" type="primary">rplU</name>
    <name evidence="6" type="ORF">IAC63_01790</name>
</gene>
<dbReference type="GO" id="GO:0005737">
    <property type="term" value="C:cytoplasm"/>
    <property type="evidence" value="ECO:0007669"/>
    <property type="project" value="UniProtKB-ARBA"/>
</dbReference>
<accession>A0A9D1MSB9</accession>
<keyword evidence="4 5" id="KW-0699">rRNA-binding</keyword>
<dbReference type="InterPro" id="IPR028909">
    <property type="entry name" value="bL21-like"/>
</dbReference>
<reference evidence="6" key="2">
    <citation type="journal article" date="2021" name="PeerJ">
        <title>Extensive microbial diversity within the chicken gut microbiome revealed by metagenomics and culture.</title>
        <authorList>
            <person name="Gilroy R."/>
            <person name="Ravi A."/>
            <person name="Getino M."/>
            <person name="Pursley I."/>
            <person name="Horton D.L."/>
            <person name="Alikhan N.F."/>
            <person name="Baker D."/>
            <person name="Gharbi K."/>
            <person name="Hall N."/>
            <person name="Watson M."/>
            <person name="Adriaenssens E.M."/>
            <person name="Foster-Nyarko E."/>
            <person name="Jarju S."/>
            <person name="Secka A."/>
            <person name="Antonio M."/>
            <person name="Oren A."/>
            <person name="Chaudhuri R.R."/>
            <person name="La Ragione R."/>
            <person name="Hildebrand F."/>
            <person name="Pallen M.J."/>
        </authorList>
    </citation>
    <scope>NUCLEOTIDE SEQUENCE</scope>
    <source>
        <strain evidence="6">CHK136-897</strain>
    </source>
</reference>
<keyword evidence="4 5" id="KW-0694">RNA-binding</keyword>
<dbReference type="HAMAP" id="MF_01363">
    <property type="entry name" value="Ribosomal_bL21"/>
    <property type="match status" value="1"/>
</dbReference>
<evidence type="ECO:0000256" key="1">
    <source>
        <dbReference type="ARBA" id="ARBA00008563"/>
    </source>
</evidence>
<dbReference type="EMBL" id="DVNO01000012">
    <property type="protein sequence ID" value="HIU65352.1"/>
    <property type="molecule type" value="Genomic_DNA"/>
</dbReference>
<dbReference type="GO" id="GO:0003735">
    <property type="term" value="F:structural constituent of ribosome"/>
    <property type="evidence" value="ECO:0007669"/>
    <property type="project" value="InterPro"/>
</dbReference>
<evidence type="ECO:0000256" key="5">
    <source>
        <dbReference type="RuleBase" id="RU000562"/>
    </source>
</evidence>
<dbReference type="GO" id="GO:0006412">
    <property type="term" value="P:translation"/>
    <property type="evidence" value="ECO:0007669"/>
    <property type="project" value="UniProtKB-UniRule"/>
</dbReference>
<dbReference type="InterPro" id="IPR001787">
    <property type="entry name" value="Ribosomal_bL21"/>
</dbReference>
<keyword evidence="2 4" id="KW-0689">Ribosomal protein</keyword>
<evidence type="ECO:0000313" key="6">
    <source>
        <dbReference type="EMBL" id="HIU65352.1"/>
    </source>
</evidence>
<name>A0A9D1MSB9_9PROT</name>
<evidence type="ECO:0000313" key="7">
    <source>
        <dbReference type="Proteomes" id="UP000824142"/>
    </source>
</evidence>
<comment type="similarity">
    <text evidence="1 4 5">Belongs to the bacterial ribosomal protein bL21 family.</text>
</comment>
<dbReference type="NCBIfam" id="TIGR00061">
    <property type="entry name" value="L21"/>
    <property type="match status" value="1"/>
</dbReference>
<comment type="function">
    <text evidence="4 5">This protein binds to 23S rRNA in the presence of protein L20.</text>
</comment>
<dbReference type="GO" id="GO:1990904">
    <property type="term" value="C:ribonucleoprotein complex"/>
    <property type="evidence" value="ECO:0007669"/>
    <property type="project" value="UniProtKB-KW"/>
</dbReference>
<comment type="subunit">
    <text evidence="4">Part of the 50S ribosomal subunit. Contacts protein L20.</text>
</comment>
<comment type="caution">
    <text evidence="6">The sequence shown here is derived from an EMBL/GenBank/DDBJ whole genome shotgun (WGS) entry which is preliminary data.</text>
</comment>
<dbReference type="PANTHER" id="PTHR21349">
    <property type="entry name" value="50S RIBOSOMAL PROTEIN L21"/>
    <property type="match status" value="1"/>
</dbReference>
<dbReference type="SUPFAM" id="SSF141091">
    <property type="entry name" value="L21p-like"/>
    <property type="match status" value="1"/>
</dbReference>
<evidence type="ECO:0000256" key="3">
    <source>
        <dbReference type="ARBA" id="ARBA00023274"/>
    </source>
</evidence>
<dbReference type="AlphaFoldDB" id="A0A9D1MSB9"/>